<name>A0A9Q7A8Y5_9BACT</name>
<dbReference type="Proteomes" id="UP000671879">
    <property type="component" value="Chromosome"/>
</dbReference>
<dbReference type="InterPro" id="IPR000515">
    <property type="entry name" value="MetI-like"/>
</dbReference>
<proteinExistence type="inferred from homology"/>
<evidence type="ECO:0000256" key="6">
    <source>
        <dbReference type="ARBA" id="ARBA00023136"/>
    </source>
</evidence>
<feature type="transmembrane region" description="Helical" evidence="7">
    <location>
        <begin position="109"/>
        <end position="134"/>
    </location>
</feature>
<dbReference type="SUPFAM" id="SSF161098">
    <property type="entry name" value="MetI-like"/>
    <property type="match status" value="1"/>
</dbReference>
<feature type="transmembrane region" description="Helical" evidence="7">
    <location>
        <begin position="146"/>
        <end position="166"/>
    </location>
</feature>
<protein>
    <submittedName>
        <fullName evidence="10">ABC transporter permease</fullName>
    </submittedName>
</protein>
<evidence type="ECO:0000256" key="2">
    <source>
        <dbReference type="ARBA" id="ARBA00022448"/>
    </source>
</evidence>
<feature type="region of interest" description="Disordered" evidence="8">
    <location>
        <begin position="1"/>
        <end position="24"/>
    </location>
</feature>
<keyword evidence="3" id="KW-1003">Cell membrane</keyword>
<dbReference type="EMBL" id="CP072943">
    <property type="protein sequence ID" value="QTX32656.1"/>
    <property type="molecule type" value="Genomic_DNA"/>
</dbReference>
<dbReference type="Pfam" id="PF12911">
    <property type="entry name" value="OppC_N"/>
    <property type="match status" value="1"/>
</dbReference>
<evidence type="ECO:0000256" key="8">
    <source>
        <dbReference type="SAM" id="MobiDB-lite"/>
    </source>
</evidence>
<evidence type="ECO:0000256" key="4">
    <source>
        <dbReference type="ARBA" id="ARBA00022692"/>
    </source>
</evidence>
<dbReference type="PANTHER" id="PTHR43386:SF22">
    <property type="entry name" value="OLIGOPEPTIDE TRANSPORT SYSTEM PERMEASE PROTEIN OPPC"/>
    <property type="match status" value="1"/>
</dbReference>
<evidence type="ECO:0000259" key="9">
    <source>
        <dbReference type="PROSITE" id="PS50928"/>
    </source>
</evidence>
<evidence type="ECO:0000313" key="10">
    <source>
        <dbReference type="EMBL" id="QTX32656.1"/>
    </source>
</evidence>
<reference evidence="11" key="1">
    <citation type="submission" date="2021-04" db="EMBL/GenBank/DDBJ databases">
        <title>A novel Synergistetes isolate from a pyrite-forming mixed culture.</title>
        <authorList>
            <person name="Bunk B."/>
            <person name="Sproer C."/>
            <person name="Spring S."/>
            <person name="Pester M."/>
        </authorList>
    </citation>
    <scope>NUCLEOTIDE SEQUENCE [LARGE SCALE GENOMIC DNA]</scope>
    <source>
        <strain evidence="11">J.5.4.2-T.3.5.2</strain>
    </source>
</reference>
<dbReference type="Pfam" id="PF00528">
    <property type="entry name" value="BPD_transp_1"/>
    <property type="match status" value="1"/>
</dbReference>
<dbReference type="GO" id="GO:0055085">
    <property type="term" value="P:transmembrane transport"/>
    <property type="evidence" value="ECO:0007669"/>
    <property type="project" value="InterPro"/>
</dbReference>
<dbReference type="InterPro" id="IPR050366">
    <property type="entry name" value="BP-dependent_transpt_permease"/>
</dbReference>
<feature type="transmembrane region" description="Helical" evidence="7">
    <location>
        <begin position="224"/>
        <end position="253"/>
    </location>
</feature>
<keyword evidence="6 7" id="KW-0472">Membrane</keyword>
<organism evidence="10 11">
    <name type="scientific">Aminithiophilus ramosus</name>
    <dbReference type="NCBI Taxonomy" id="3029084"/>
    <lineage>
        <taxon>Bacteria</taxon>
        <taxon>Thermotogati</taxon>
        <taxon>Synergistota</taxon>
        <taxon>Synergistia</taxon>
        <taxon>Synergistales</taxon>
        <taxon>Aminithiophilaceae</taxon>
        <taxon>Aminithiophilus</taxon>
    </lineage>
</organism>
<keyword evidence="4 7" id="KW-0812">Transmembrane</keyword>
<feature type="domain" description="ABC transmembrane type-1" evidence="9">
    <location>
        <begin position="107"/>
        <end position="296"/>
    </location>
</feature>
<feature type="transmembrane region" description="Helical" evidence="7">
    <location>
        <begin position="46"/>
        <end position="68"/>
    </location>
</feature>
<keyword evidence="11" id="KW-1185">Reference proteome</keyword>
<dbReference type="AlphaFoldDB" id="A0A9Q7A8Y5"/>
<comment type="similarity">
    <text evidence="7">Belongs to the binding-protein-dependent transport system permease family.</text>
</comment>
<evidence type="ECO:0000256" key="1">
    <source>
        <dbReference type="ARBA" id="ARBA00004651"/>
    </source>
</evidence>
<dbReference type="InterPro" id="IPR035906">
    <property type="entry name" value="MetI-like_sf"/>
</dbReference>
<gene>
    <name evidence="10" type="ORF">KAR29_01560</name>
</gene>
<dbReference type="RefSeq" id="WP_274373906.1">
    <property type="nucleotide sequence ID" value="NZ_CP072943.1"/>
</dbReference>
<comment type="subcellular location">
    <subcellularLocation>
        <location evidence="1 7">Cell membrane</location>
        <topology evidence="1 7">Multi-pass membrane protein</topology>
    </subcellularLocation>
</comment>
<dbReference type="PROSITE" id="PS50928">
    <property type="entry name" value="ABC_TM1"/>
    <property type="match status" value="1"/>
</dbReference>
<feature type="transmembrane region" description="Helical" evidence="7">
    <location>
        <begin position="273"/>
        <end position="296"/>
    </location>
</feature>
<evidence type="ECO:0000256" key="7">
    <source>
        <dbReference type="RuleBase" id="RU363032"/>
    </source>
</evidence>
<evidence type="ECO:0000256" key="3">
    <source>
        <dbReference type="ARBA" id="ARBA00022475"/>
    </source>
</evidence>
<accession>A0A9Q7A8Y5</accession>
<keyword evidence="5 7" id="KW-1133">Transmembrane helix</keyword>
<dbReference type="PANTHER" id="PTHR43386">
    <property type="entry name" value="OLIGOPEPTIDE TRANSPORT SYSTEM PERMEASE PROTEIN APPC"/>
    <property type="match status" value="1"/>
</dbReference>
<feature type="transmembrane region" description="Helical" evidence="7">
    <location>
        <begin position="172"/>
        <end position="189"/>
    </location>
</feature>
<dbReference type="Gene3D" id="1.10.3720.10">
    <property type="entry name" value="MetI-like"/>
    <property type="match status" value="1"/>
</dbReference>
<evidence type="ECO:0000313" key="11">
    <source>
        <dbReference type="Proteomes" id="UP000671879"/>
    </source>
</evidence>
<dbReference type="GO" id="GO:0005886">
    <property type="term" value="C:plasma membrane"/>
    <property type="evidence" value="ECO:0007669"/>
    <property type="project" value="UniProtKB-SubCell"/>
</dbReference>
<dbReference type="CDD" id="cd06261">
    <property type="entry name" value="TM_PBP2"/>
    <property type="match status" value="1"/>
</dbReference>
<dbReference type="KEGG" id="aram:KAR29_01560"/>
<keyword evidence="2 7" id="KW-0813">Transport</keyword>
<dbReference type="InterPro" id="IPR025966">
    <property type="entry name" value="OppC_N"/>
</dbReference>
<evidence type="ECO:0000256" key="5">
    <source>
        <dbReference type="ARBA" id="ARBA00022989"/>
    </source>
</evidence>
<sequence>MNSECQRLSPDLFEPASAPPDEREAISRPSLTFWQDAWRKLRKNRVATASMAVIVACILLAAVGPLLVPYSYSATDASAIDAPPDGSHWFGTDPLGRDLWARTWMGARVSLLIGFAAALINTCIGVVIGGIAGYVGGKVDMIVMRIIDVLYAIPYMIVAILLMVVLKPGMTSIVVAMVLIGWIKSARLVRGQVLSLKSQEYVLAARKLGASDFRIIFRHMIPNTLGLIITDLTMAVPYAIFAEAFLSYIGLGIQPPQSSWGLLARYGAQNFRVAPFQLFIPAVVISVTMLSLNLFGDGLRDALDPKLR</sequence>